<name>A0AAU6VZ03_9VIRU</name>
<organism evidence="1">
    <name type="scientific">Pseudomonas phage Arace01</name>
    <dbReference type="NCBI Taxonomy" id="3138526"/>
    <lineage>
        <taxon>Viruses</taxon>
    </lineage>
</organism>
<gene>
    <name evidence="1" type="ORF">Arace01_00013</name>
</gene>
<sequence>MAQITQQPKVEVTTQFTVSELELRALDALAGYGDDAFIHAFYEKLGKAYMQKHEAGLRSFLKSIREIAPGIIHRTDAARKAFNNN</sequence>
<dbReference type="EMBL" id="PP179312">
    <property type="protein sequence ID" value="XAI69681.1"/>
    <property type="molecule type" value="Genomic_DNA"/>
</dbReference>
<proteinExistence type="predicted"/>
<protein>
    <submittedName>
        <fullName evidence="1">Uncharacterized protein</fullName>
    </submittedName>
</protein>
<reference evidence="1" key="1">
    <citation type="journal article" date="2024" name="J. Gen. Virol.">
        <title>Novel phages of Pseudomonas syringae unveil numerous potential auxiliary metabolic genes.</title>
        <authorList>
            <person name="Feltin C."/>
            <person name="Garneau J.R."/>
            <person name="Morris C.E."/>
            <person name="Berard A."/>
            <person name="Torres-Barcelo C."/>
        </authorList>
    </citation>
    <scope>NUCLEOTIDE SEQUENCE</scope>
</reference>
<accession>A0AAU6VZ03</accession>
<evidence type="ECO:0000313" key="1">
    <source>
        <dbReference type="EMBL" id="XAI69681.1"/>
    </source>
</evidence>